<dbReference type="Ensembl" id="ENSAPET00000032700.1">
    <property type="protein sequence ID" value="ENSAPEP00000031854.1"/>
    <property type="gene ID" value="ENSAPEG00000022621.1"/>
</dbReference>
<sequence>VRDMSGKAMKVKIKYNINGGQFKINRHERTQQWFYHQGNLHTDSAAFDHHLHQVTHNSELQIQFPNYCFFQKNCNHLCNSSLGGHQPKNIGHQLST</sequence>
<accession>A0A3P8U3D9</accession>
<dbReference type="Proteomes" id="UP000265080">
    <property type="component" value="Chromosome 2"/>
</dbReference>
<protein>
    <submittedName>
        <fullName evidence="1">Uncharacterized protein</fullName>
    </submittedName>
</protein>
<dbReference type="AlphaFoldDB" id="A0A3P8U3D9"/>
<reference evidence="1 2" key="1">
    <citation type="submission" date="2018-03" db="EMBL/GenBank/DDBJ databases">
        <title>Finding Nemo's genes: A chromosome-scale reference assembly of the genome of the orange clownfish Amphiprion percula.</title>
        <authorList>
            <person name="Lehmann R."/>
        </authorList>
    </citation>
    <scope>NUCLEOTIDE SEQUENCE</scope>
</reference>
<reference evidence="1" key="3">
    <citation type="submission" date="2025-09" db="UniProtKB">
        <authorList>
            <consortium name="Ensembl"/>
        </authorList>
    </citation>
    <scope>IDENTIFICATION</scope>
</reference>
<proteinExistence type="predicted"/>
<evidence type="ECO:0000313" key="2">
    <source>
        <dbReference type="Proteomes" id="UP000265080"/>
    </source>
</evidence>
<name>A0A3P8U3D9_AMPPE</name>
<evidence type="ECO:0000313" key="1">
    <source>
        <dbReference type="Ensembl" id="ENSAPEP00000031854.1"/>
    </source>
</evidence>
<keyword evidence="2" id="KW-1185">Reference proteome</keyword>
<organism evidence="1 2">
    <name type="scientific">Amphiprion percula</name>
    <name type="common">Orange clownfish</name>
    <name type="synonym">Lutjanus percula</name>
    <dbReference type="NCBI Taxonomy" id="161767"/>
    <lineage>
        <taxon>Eukaryota</taxon>
        <taxon>Metazoa</taxon>
        <taxon>Chordata</taxon>
        <taxon>Craniata</taxon>
        <taxon>Vertebrata</taxon>
        <taxon>Euteleostomi</taxon>
        <taxon>Actinopterygii</taxon>
        <taxon>Neopterygii</taxon>
        <taxon>Teleostei</taxon>
        <taxon>Neoteleostei</taxon>
        <taxon>Acanthomorphata</taxon>
        <taxon>Ovalentaria</taxon>
        <taxon>Pomacentridae</taxon>
        <taxon>Amphiprion</taxon>
    </lineage>
</organism>
<reference evidence="1" key="2">
    <citation type="submission" date="2025-08" db="UniProtKB">
        <authorList>
            <consortium name="Ensembl"/>
        </authorList>
    </citation>
    <scope>IDENTIFICATION</scope>
</reference>